<feature type="region of interest" description="Disordered" evidence="1">
    <location>
        <begin position="173"/>
        <end position="192"/>
    </location>
</feature>
<evidence type="ECO:0000313" key="4">
    <source>
        <dbReference type="Proteomes" id="UP001189429"/>
    </source>
</evidence>
<keyword evidence="2" id="KW-1133">Transmembrane helix</keyword>
<keyword evidence="2" id="KW-0812">Transmembrane</keyword>
<reference evidence="3" key="1">
    <citation type="submission" date="2023-10" db="EMBL/GenBank/DDBJ databases">
        <authorList>
            <person name="Chen Y."/>
            <person name="Shah S."/>
            <person name="Dougan E. K."/>
            <person name="Thang M."/>
            <person name="Chan C."/>
        </authorList>
    </citation>
    <scope>NUCLEOTIDE SEQUENCE [LARGE SCALE GENOMIC DNA]</scope>
</reference>
<dbReference type="EMBL" id="CAUYUJ010020280">
    <property type="protein sequence ID" value="CAK0897073.1"/>
    <property type="molecule type" value="Genomic_DNA"/>
</dbReference>
<organism evidence="3 4">
    <name type="scientific">Prorocentrum cordatum</name>
    <dbReference type="NCBI Taxonomy" id="2364126"/>
    <lineage>
        <taxon>Eukaryota</taxon>
        <taxon>Sar</taxon>
        <taxon>Alveolata</taxon>
        <taxon>Dinophyceae</taxon>
        <taxon>Prorocentrales</taxon>
        <taxon>Prorocentraceae</taxon>
        <taxon>Prorocentrum</taxon>
    </lineage>
</organism>
<evidence type="ECO:0000313" key="3">
    <source>
        <dbReference type="EMBL" id="CAK0897073.1"/>
    </source>
</evidence>
<keyword evidence="2" id="KW-0472">Membrane</keyword>
<proteinExistence type="predicted"/>
<dbReference type="Proteomes" id="UP001189429">
    <property type="component" value="Unassembled WGS sequence"/>
</dbReference>
<accession>A0ABN9XFP5</accession>
<sequence length="508" mass="54516">MRPSARQPPGPHSYAELPRDEEDESLEESATSRSPLCDELADDGLEVIPPTGAKWYVWYVPRRWYVPWAVAALLLAAVVAAIINMDACARQGPEYGWLCWEPQGSTAVDAAAVRGRDRRPRAVTPTTLAVHAEATKDTSTTSARSTSTASAWTPTVTATARLARGQAALPRAAGAPFPARSTDPAASGAGGQGQPGTLFCFCLMWLGGEEHALLAEQLRRGVGVFGCDDFGVYTGGSKSLTLGLTPSGSVVATLAVPDLPLPHAKDHHGEGGLTTRSWLNVPTWVRLWTEVGADRRAAARAWTVKVDPDAVVLPGRLRAHLAVFDASRLLYVRSADCFGEELHVLGALEVLSSTALEVYTAGIQLCYHELPWSGWSEDYFTEHCLLRLGVDSVEDLFLVSDKSCHHAVHSCIDQRWAAYHPLTSTWDQNVCVAQGLSRGAKASVGPGRPPRRLQERRGGPAGLMRNRPAPGGEKKGVLSSGALILAHRFGRGARRGVQHRAAAARTSV</sequence>
<name>A0ABN9XFP5_9DINO</name>
<feature type="compositionally biased region" description="Pro residues" evidence="1">
    <location>
        <begin position="1"/>
        <end position="11"/>
    </location>
</feature>
<evidence type="ECO:0000256" key="1">
    <source>
        <dbReference type="SAM" id="MobiDB-lite"/>
    </source>
</evidence>
<comment type="caution">
    <text evidence="3">The sequence shown here is derived from an EMBL/GenBank/DDBJ whole genome shotgun (WGS) entry which is preliminary data.</text>
</comment>
<feature type="region of interest" description="Disordered" evidence="1">
    <location>
        <begin position="440"/>
        <end position="476"/>
    </location>
</feature>
<gene>
    <name evidence="3" type="ORF">PCOR1329_LOCUS75355</name>
</gene>
<feature type="region of interest" description="Disordered" evidence="1">
    <location>
        <begin position="1"/>
        <end position="33"/>
    </location>
</feature>
<keyword evidence="4" id="KW-1185">Reference proteome</keyword>
<feature type="transmembrane region" description="Helical" evidence="2">
    <location>
        <begin position="64"/>
        <end position="83"/>
    </location>
</feature>
<protein>
    <recommendedName>
        <fullName evidence="5">Hexosyltransferase</fullName>
    </recommendedName>
</protein>
<evidence type="ECO:0008006" key="5">
    <source>
        <dbReference type="Google" id="ProtNLM"/>
    </source>
</evidence>
<evidence type="ECO:0000256" key="2">
    <source>
        <dbReference type="SAM" id="Phobius"/>
    </source>
</evidence>